<sequence length="62" mass="7562">MLIFTYYLITQNATLRQHCHAATHMRTRKARHGRTLQYIKQEKKKHENKTQRHIHNEIKAHT</sequence>
<comment type="caution">
    <text evidence="2">The sequence shown here is derived from an EMBL/GenBank/DDBJ whole genome shotgun (WGS) entry which is preliminary data.</text>
</comment>
<protein>
    <submittedName>
        <fullName evidence="2">Uncharacterized protein</fullName>
    </submittedName>
</protein>
<evidence type="ECO:0000313" key="2">
    <source>
        <dbReference type="EMBL" id="KOO69020.1"/>
    </source>
</evidence>
<proteinExistence type="predicted"/>
<accession>A0A8E1UQJ3</accession>
<gene>
    <name evidence="2" type="ORF">ACU52_04990</name>
</gene>
<feature type="region of interest" description="Disordered" evidence="1">
    <location>
        <begin position="43"/>
        <end position="62"/>
    </location>
</feature>
<reference evidence="2 3" key="1">
    <citation type="submission" date="2015-06" db="EMBL/GenBank/DDBJ databases">
        <title>Prevotella sp. 109, sp. nov., a novel member of the family Prevotellaceae isolated from human faeces.</title>
        <authorList>
            <person name="Shkoporov A.N."/>
            <person name="Chaplin A.V."/>
            <person name="Kafarskaia L.I."/>
            <person name="Efimov B.A."/>
        </authorList>
    </citation>
    <scope>NUCLEOTIDE SEQUENCE [LARGE SCALE GENOMIC DNA]</scope>
    <source>
        <strain evidence="2 3">109</strain>
    </source>
</reference>
<organism evidence="2 3">
    <name type="scientific">Xylanibacter rarus</name>
    <dbReference type="NCBI Taxonomy" id="1676614"/>
    <lineage>
        <taxon>Bacteria</taxon>
        <taxon>Pseudomonadati</taxon>
        <taxon>Bacteroidota</taxon>
        <taxon>Bacteroidia</taxon>
        <taxon>Bacteroidales</taxon>
        <taxon>Prevotellaceae</taxon>
        <taxon>Xylanibacter</taxon>
    </lineage>
</organism>
<dbReference type="EMBL" id="LFQU01000006">
    <property type="protein sequence ID" value="KOO69020.1"/>
    <property type="molecule type" value="Genomic_DNA"/>
</dbReference>
<dbReference type="AlphaFoldDB" id="A0A8E1UQJ3"/>
<dbReference type="Proteomes" id="UP000036951">
    <property type="component" value="Unassembled WGS sequence"/>
</dbReference>
<evidence type="ECO:0000256" key="1">
    <source>
        <dbReference type="SAM" id="MobiDB-lite"/>
    </source>
</evidence>
<name>A0A8E1UQJ3_9BACT</name>
<keyword evidence="3" id="KW-1185">Reference proteome</keyword>
<evidence type="ECO:0000313" key="3">
    <source>
        <dbReference type="Proteomes" id="UP000036951"/>
    </source>
</evidence>